<dbReference type="AlphaFoldDB" id="A0A4U1IYY2"/>
<feature type="transmembrane region" description="Helical" evidence="1">
    <location>
        <begin position="383"/>
        <end position="402"/>
    </location>
</feature>
<dbReference type="OrthoDB" id="344788at2"/>
<comment type="caution">
    <text evidence="2">The sequence shown here is derived from an EMBL/GenBank/DDBJ whole genome shotgun (WGS) entry which is preliminary data.</text>
</comment>
<evidence type="ECO:0000313" key="3">
    <source>
        <dbReference type="Proteomes" id="UP000309215"/>
    </source>
</evidence>
<feature type="transmembrane region" description="Helical" evidence="1">
    <location>
        <begin position="215"/>
        <end position="232"/>
    </location>
</feature>
<gene>
    <name evidence="2" type="ORF">E8A74_36425</name>
</gene>
<evidence type="ECO:0000256" key="1">
    <source>
        <dbReference type="SAM" id="Phobius"/>
    </source>
</evidence>
<keyword evidence="1" id="KW-0472">Membrane</keyword>
<feature type="transmembrane region" description="Helical" evidence="1">
    <location>
        <begin position="48"/>
        <end position="66"/>
    </location>
</feature>
<feature type="transmembrane region" description="Helical" evidence="1">
    <location>
        <begin position="354"/>
        <end position="371"/>
    </location>
</feature>
<protein>
    <recommendedName>
        <fullName evidence="4">Glycosyltransferase RgtA/B/C/D-like domain-containing protein</fullName>
    </recommendedName>
</protein>
<feature type="transmembrane region" description="Helical" evidence="1">
    <location>
        <begin position="12"/>
        <end position="36"/>
    </location>
</feature>
<reference evidence="2 3" key="1">
    <citation type="submission" date="2019-04" db="EMBL/GenBank/DDBJ databases">
        <authorList>
            <person name="Li Y."/>
            <person name="Wang J."/>
        </authorList>
    </citation>
    <scope>NUCLEOTIDE SEQUENCE [LARGE SCALE GENOMIC DNA]</scope>
    <source>
        <strain evidence="2 3">DSM 14668</strain>
    </source>
</reference>
<keyword evidence="3" id="KW-1185">Reference proteome</keyword>
<feature type="transmembrane region" description="Helical" evidence="1">
    <location>
        <begin position="244"/>
        <end position="264"/>
    </location>
</feature>
<feature type="transmembrane region" description="Helical" evidence="1">
    <location>
        <begin position="126"/>
        <end position="145"/>
    </location>
</feature>
<dbReference type="Proteomes" id="UP000309215">
    <property type="component" value="Unassembled WGS sequence"/>
</dbReference>
<name>A0A4U1IYY2_9BACT</name>
<accession>A0A4U1IYY2</accession>
<evidence type="ECO:0008006" key="4">
    <source>
        <dbReference type="Google" id="ProtNLM"/>
    </source>
</evidence>
<dbReference type="EMBL" id="SSMQ01000052">
    <property type="protein sequence ID" value="TKC99899.1"/>
    <property type="molecule type" value="Genomic_DNA"/>
</dbReference>
<keyword evidence="1" id="KW-0812">Transmembrane</keyword>
<keyword evidence="1" id="KW-1133">Transmembrane helix</keyword>
<proteinExistence type="predicted"/>
<organism evidence="2 3">
    <name type="scientific">Polyangium fumosum</name>
    <dbReference type="NCBI Taxonomy" id="889272"/>
    <lineage>
        <taxon>Bacteria</taxon>
        <taxon>Pseudomonadati</taxon>
        <taxon>Myxococcota</taxon>
        <taxon>Polyangia</taxon>
        <taxon>Polyangiales</taxon>
        <taxon>Polyangiaceae</taxon>
        <taxon>Polyangium</taxon>
    </lineage>
</organism>
<sequence>MLLEIVVAAAEAIQASLPLFAGLILGAALLLLFERFLAGRVSFAVKRVLYALFLLGGLGAGLFFAWKIRWLCDDAFISFRYSRNFARGDGLVFNPGEWVEGYTNFLWTLVLGLLAKVRVSIPHAGLFGNLASYALAIVFVALVVRKASPKGAIVPFAALGLAASRPFYTFASSGLETMPAAMLVAVGMWASLRKNGAFGAGLAFVAAALTRPDHLLLYGCMGLALVAEDLVHHKERPFWKRLDLRRYLAYGAPLVLLYVPYFLWRWRAYGDFFPNTYYAKSGNLTYWSQGLIYATHFLFTSGAAIWLPLFLFVLSGRARNRSETRLRIFALLSLLVYGRYVVKVGGDFMEHRFFISLLPILAASTEIALRYRLREAALPVRALLGSAAALAVALAVLPVRVLKPYEKRWNLAEENTFYPLKSVFPLESGSTYAGMGQRIHKLFVARGLKPRLSIDCIGLVGWYADLPIVDAYGLANRRIAHKPIEKRGRPGHEKRGTLEDFLAEGAVVDLGNPWGDKYKEKTRANIDGSSFHFLRWDPEVVKVLRAVKGAQLPDPARDITTLTRTGTRNEILDALEFYQVFLERHPDREKLLGELRARLGEVADFEGSLPPGAVIRGAGLRIEKARRSGATGKSLLVSLPDAGDHMGTLEIDLGVLARPELRFALGGRSSPGLRVELVVDGAALRTARPRVDRKLVPEAWQIQDLQGRRATLRIVDEDKAPGMGLYVDGIHWSGGTKDDVRARLRSGTSANAVDLFRAARTELPDSDPDVVAFAARFSVIYSFDDVFPAGSEVTGTAFGKVPTTGPTGNQQEVTGFLGRAFVNGYHGGDAAKGKLVLPLMPLDGQPVHVLVAGGKDCQKTYVGLEVDGRVVARACGKNDEILRPTELSTSAYAGKQGRVVIVDESAGNWAHVLADDVLVLNAEKLKTN</sequence>
<feature type="transmembrane region" description="Helical" evidence="1">
    <location>
        <begin position="291"/>
        <end position="314"/>
    </location>
</feature>
<feature type="transmembrane region" description="Helical" evidence="1">
    <location>
        <begin position="326"/>
        <end position="342"/>
    </location>
</feature>
<evidence type="ECO:0000313" key="2">
    <source>
        <dbReference type="EMBL" id="TKC99899.1"/>
    </source>
</evidence>